<gene>
    <name evidence="1" type="ORF">GLOINDRAFT_13867</name>
</gene>
<feature type="non-terminal residue" evidence="1">
    <location>
        <position position="1"/>
    </location>
</feature>
<proteinExistence type="predicted"/>
<protein>
    <submittedName>
        <fullName evidence="1">Uncharacterized protein</fullName>
    </submittedName>
</protein>
<dbReference type="EMBL" id="KI301428">
    <property type="protein sequence ID" value="ERZ95189.1"/>
    <property type="molecule type" value="Genomic_DNA"/>
</dbReference>
<dbReference type="AlphaFoldDB" id="U9SH63"/>
<name>U9SH63_RHIID</name>
<sequence>LIISVQEWYDAFNIKASKSENSVLDLDFKRLICISLFRIFIENEVNLYTLEIEIDFINNNCYYPCLNDILELILQNTNFIHNIRNLNFFIESIVDYSREFALTKYRILQIINLHQNLKKILLGHDNLHLYQELLSSEDLYNCSNTLNTIIFYCINFNYITNLNRIFDQLNGLKSVHIIDCLSLNNYFAQQIINLTKPFKLKSLSIREISESEIESLKLLIQKSCDYLENFGYGGSKYEIYDSLLEQQILGLIITCCKNIKFLNLIIDDNQQKIYQEFNLIENIKQNLNYLSITINNIECSSILLQNLGQTIPSKLEYLHLYLNWIRECDIEVFLKNSQDTFIKKLLIRSIYNQKDILPTIKKYLFKKRRVKYLAIDVIYNMYDKISFSLKDETKEFKLNDVIVQSYHSLVINKLNFIKEVY</sequence>
<dbReference type="HOGENOM" id="CLU_065500_0_0_1"/>
<accession>U9SH63</accession>
<reference evidence="1" key="1">
    <citation type="submission" date="2013-07" db="EMBL/GenBank/DDBJ databases">
        <title>The genome of an arbuscular mycorrhizal fungus provides insights into the evolution of the oldest plant symbiosis.</title>
        <authorList>
            <consortium name="DOE Joint Genome Institute"/>
            <person name="Tisserant E."/>
            <person name="Malbreil M."/>
            <person name="Kuo A."/>
            <person name="Kohler A."/>
            <person name="Symeonidi A."/>
            <person name="Balestrini R."/>
            <person name="Charron P."/>
            <person name="Duensing N."/>
            <person name="Frei-dit-Frey N."/>
            <person name="Gianinazzi-Pearson V."/>
            <person name="Gilbert B."/>
            <person name="Handa Y."/>
            <person name="Hijri M."/>
            <person name="Kaul R."/>
            <person name="Kawaguchi M."/>
            <person name="Krajinski F."/>
            <person name="Lammers P."/>
            <person name="Lapierre D."/>
            <person name="Masclaux F.G."/>
            <person name="Murat C."/>
            <person name="Morin E."/>
            <person name="Ndikumana S."/>
            <person name="Pagni M."/>
            <person name="Petitpierre D."/>
            <person name="Requena N."/>
            <person name="Rosikiewicz P."/>
            <person name="Riley R."/>
            <person name="Saito K."/>
            <person name="San Clemente H."/>
            <person name="Shapiro H."/>
            <person name="van Tuinen D."/>
            <person name="Becard G."/>
            <person name="Bonfante P."/>
            <person name="Paszkowski U."/>
            <person name="Shachar-Hill Y."/>
            <person name="Young J.P."/>
            <person name="Sanders I.R."/>
            <person name="Henrissat B."/>
            <person name="Rensing S.A."/>
            <person name="Grigoriev I.V."/>
            <person name="Corradi N."/>
            <person name="Roux C."/>
            <person name="Martin F."/>
        </authorList>
    </citation>
    <scope>NUCLEOTIDE SEQUENCE</scope>
    <source>
        <strain evidence="1">DAOM 197198</strain>
    </source>
</reference>
<evidence type="ECO:0000313" key="1">
    <source>
        <dbReference type="EMBL" id="ERZ95189.1"/>
    </source>
</evidence>
<organism evidence="1">
    <name type="scientific">Rhizophagus irregularis (strain DAOM 181602 / DAOM 197198 / MUCL 43194)</name>
    <name type="common">Arbuscular mycorrhizal fungus</name>
    <name type="synonym">Glomus intraradices</name>
    <dbReference type="NCBI Taxonomy" id="747089"/>
    <lineage>
        <taxon>Eukaryota</taxon>
        <taxon>Fungi</taxon>
        <taxon>Fungi incertae sedis</taxon>
        <taxon>Mucoromycota</taxon>
        <taxon>Glomeromycotina</taxon>
        <taxon>Glomeromycetes</taxon>
        <taxon>Glomerales</taxon>
        <taxon>Glomeraceae</taxon>
        <taxon>Rhizophagus</taxon>
    </lineage>
</organism>
<dbReference type="VEuPathDB" id="FungiDB:RhiirFUN_017014"/>